<dbReference type="InParanoid" id="Q01WZ9"/>
<evidence type="ECO:0000313" key="5">
    <source>
        <dbReference type="EMBL" id="ABJ85816.1"/>
    </source>
</evidence>
<evidence type="ECO:0000259" key="4">
    <source>
        <dbReference type="Pfam" id="PF13579"/>
    </source>
</evidence>
<dbReference type="PANTHER" id="PTHR12526:SF510">
    <property type="entry name" value="D-INOSITOL 3-PHOSPHATE GLYCOSYLTRANSFERASE"/>
    <property type="match status" value="1"/>
</dbReference>
<dbReference type="EMBL" id="CP000473">
    <property type="protein sequence ID" value="ABJ85816.1"/>
    <property type="molecule type" value="Genomic_DNA"/>
</dbReference>
<dbReference type="STRING" id="234267.Acid_4857"/>
<dbReference type="InterPro" id="IPR001296">
    <property type="entry name" value="Glyco_trans_1"/>
</dbReference>
<dbReference type="SUPFAM" id="SSF53756">
    <property type="entry name" value="UDP-Glycosyltransferase/glycogen phosphorylase"/>
    <property type="match status" value="1"/>
</dbReference>
<reference evidence="5" key="1">
    <citation type="submission" date="2006-10" db="EMBL/GenBank/DDBJ databases">
        <title>Complete sequence of Solibacter usitatus Ellin6076.</title>
        <authorList>
            <consortium name="US DOE Joint Genome Institute"/>
            <person name="Copeland A."/>
            <person name="Lucas S."/>
            <person name="Lapidus A."/>
            <person name="Barry K."/>
            <person name="Detter J.C."/>
            <person name="Glavina del Rio T."/>
            <person name="Hammon N."/>
            <person name="Israni S."/>
            <person name="Dalin E."/>
            <person name="Tice H."/>
            <person name="Pitluck S."/>
            <person name="Thompson L.S."/>
            <person name="Brettin T."/>
            <person name="Bruce D."/>
            <person name="Han C."/>
            <person name="Tapia R."/>
            <person name="Gilna P."/>
            <person name="Schmutz J."/>
            <person name="Larimer F."/>
            <person name="Land M."/>
            <person name="Hauser L."/>
            <person name="Kyrpides N."/>
            <person name="Mikhailova N."/>
            <person name="Janssen P.H."/>
            <person name="Kuske C.R."/>
            <person name="Richardson P."/>
        </authorList>
    </citation>
    <scope>NUCLEOTIDE SEQUENCE</scope>
    <source>
        <strain evidence="5">Ellin6076</strain>
    </source>
</reference>
<sequence length="428" mass="47087">MTSHTTTKPVRVLHIVGESRYGGAAKIILPLGQIAQAEGWEVDILATDPIFQHAVKKYGLGLLSLDVIRREIRPVWDLGGLARLTRFLRTERYQIVHTHTSKAGFVGRLAARLAGVPVIVHTAHGFAFHEQSPASVRRVYTALERLATRWCDRVISVSEFHRTWAIELGMCTPEQIMAIPNGITDISRSREIAVAELRREMGARNDDLVALSMARLASDKGLEHLIEAAAIMPQKPRRIQVVIAGDGPEREHLEQVATRLGVNERVKFLGFREDVPDLLAASDMVVLPSLREGLSIAMLEAMAAGKPIVATNIGSQKEVAAHADIARLVPPADARALSDAIQRLASDAQLMAQLGSNARAVYESRYTEHKMLDTYRQLYIDLLRAKCPRQAVRAVPVHHWGPGAPEAPATQTYSELISTPRETKGGVL</sequence>
<evidence type="ECO:0000256" key="1">
    <source>
        <dbReference type="ARBA" id="ARBA00022676"/>
    </source>
</evidence>
<dbReference type="Pfam" id="PF00534">
    <property type="entry name" value="Glycos_transf_1"/>
    <property type="match status" value="1"/>
</dbReference>
<dbReference type="HOGENOM" id="CLU_009583_0_3_0"/>
<organism evidence="5">
    <name type="scientific">Solibacter usitatus (strain Ellin6076)</name>
    <dbReference type="NCBI Taxonomy" id="234267"/>
    <lineage>
        <taxon>Bacteria</taxon>
        <taxon>Pseudomonadati</taxon>
        <taxon>Acidobacteriota</taxon>
        <taxon>Terriglobia</taxon>
        <taxon>Bryobacterales</taxon>
        <taxon>Solibacteraceae</taxon>
        <taxon>Candidatus Solibacter</taxon>
    </lineage>
</organism>
<dbReference type="AlphaFoldDB" id="Q01WZ9"/>
<dbReference type="GO" id="GO:0016757">
    <property type="term" value="F:glycosyltransferase activity"/>
    <property type="evidence" value="ECO:0007669"/>
    <property type="project" value="UniProtKB-KW"/>
</dbReference>
<dbReference type="Gene3D" id="3.40.50.2000">
    <property type="entry name" value="Glycogen Phosphorylase B"/>
    <property type="match status" value="2"/>
</dbReference>
<dbReference type="CDD" id="cd03808">
    <property type="entry name" value="GT4_CapM-like"/>
    <property type="match status" value="1"/>
</dbReference>
<dbReference type="eggNOG" id="COG0438">
    <property type="taxonomic scope" value="Bacteria"/>
</dbReference>
<evidence type="ECO:0000259" key="3">
    <source>
        <dbReference type="Pfam" id="PF00534"/>
    </source>
</evidence>
<dbReference type="InterPro" id="IPR028098">
    <property type="entry name" value="Glyco_trans_4-like_N"/>
</dbReference>
<keyword evidence="1" id="KW-0328">Glycosyltransferase</keyword>
<name>Q01WZ9_SOLUE</name>
<evidence type="ECO:0000256" key="2">
    <source>
        <dbReference type="ARBA" id="ARBA00022679"/>
    </source>
</evidence>
<dbReference type="PANTHER" id="PTHR12526">
    <property type="entry name" value="GLYCOSYLTRANSFERASE"/>
    <property type="match status" value="1"/>
</dbReference>
<proteinExistence type="predicted"/>
<dbReference type="KEGG" id="sus:Acid_4857"/>
<accession>Q01WZ9</accession>
<dbReference type="FunCoup" id="Q01WZ9">
    <property type="interactions" value="271"/>
</dbReference>
<feature type="domain" description="Glycosyl transferase family 1" evidence="3">
    <location>
        <begin position="196"/>
        <end position="360"/>
    </location>
</feature>
<feature type="domain" description="Glycosyltransferase subfamily 4-like N-terminal" evidence="4">
    <location>
        <begin position="22"/>
        <end position="182"/>
    </location>
</feature>
<keyword evidence="2 5" id="KW-0808">Transferase</keyword>
<dbReference type="Pfam" id="PF13579">
    <property type="entry name" value="Glyco_trans_4_4"/>
    <property type="match status" value="1"/>
</dbReference>
<dbReference type="CAZy" id="GT4">
    <property type="family name" value="Glycosyltransferase Family 4"/>
</dbReference>
<gene>
    <name evidence="5" type="ordered locus">Acid_4857</name>
</gene>
<protein>
    <submittedName>
        <fullName evidence="5">Glycosyl transferase, group 1</fullName>
    </submittedName>
</protein>